<comment type="function">
    <text evidence="2">May be involved in the metabolism of insect hormones and in the breakdown of synthetic insecticides.</text>
</comment>
<evidence type="ECO:0000256" key="8">
    <source>
        <dbReference type="ARBA" id="ARBA00022824"/>
    </source>
</evidence>
<evidence type="ECO:0000256" key="13">
    <source>
        <dbReference type="ARBA" id="ARBA00023136"/>
    </source>
</evidence>
<evidence type="ECO:0000256" key="4">
    <source>
        <dbReference type="ARBA" id="ARBA00004406"/>
    </source>
</evidence>
<dbReference type="SUPFAM" id="SSF48264">
    <property type="entry name" value="Cytochrome P450"/>
    <property type="match status" value="1"/>
</dbReference>
<comment type="similarity">
    <text evidence="5">Belongs to the cytochrome P450 family.</text>
</comment>
<reference evidence="15" key="1">
    <citation type="submission" date="2020-11" db="EMBL/GenBank/DDBJ databases">
        <authorList>
            <person name="Whitehead M."/>
        </authorList>
    </citation>
    <scope>NUCLEOTIDE SEQUENCE</scope>
    <source>
        <strain evidence="15">EGII</strain>
    </source>
</reference>
<evidence type="ECO:0000313" key="15">
    <source>
        <dbReference type="EMBL" id="CAD7000485.1"/>
    </source>
</evidence>
<evidence type="ECO:0000256" key="1">
    <source>
        <dbReference type="ARBA" id="ARBA00001971"/>
    </source>
</evidence>
<dbReference type="GO" id="GO:0005789">
    <property type="term" value="C:endoplasmic reticulum membrane"/>
    <property type="evidence" value="ECO:0007669"/>
    <property type="project" value="UniProtKB-SubCell"/>
</dbReference>
<organism evidence="15 16">
    <name type="scientific">Ceratitis capitata</name>
    <name type="common">Mediterranean fruit fly</name>
    <name type="synonym">Tephritis capitata</name>
    <dbReference type="NCBI Taxonomy" id="7213"/>
    <lineage>
        <taxon>Eukaryota</taxon>
        <taxon>Metazoa</taxon>
        <taxon>Ecdysozoa</taxon>
        <taxon>Arthropoda</taxon>
        <taxon>Hexapoda</taxon>
        <taxon>Insecta</taxon>
        <taxon>Pterygota</taxon>
        <taxon>Neoptera</taxon>
        <taxon>Endopterygota</taxon>
        <taxon>Diptera</taxon>
        <taxon>Brachycera</taxon>
        <taxon>Muscomorpha</taxon>
        <taxon>Tephritoidea</taxon>
        <taxon>Tephritidae</taxon>
        <taxon>Ceratitis</taxon>
        <taxon>Ceratitis</taxon>
    </lineage>
</organism>
<dbReference type="InterPro" id="IPR001128">
    <property type="entry name" value="Cyt_P450"/>
</dbReference>
<name>A0A811URF1_CERCA</name>
<keyword evidence="14" id="KW-1133">Transmembrane helix</keyword>
<keyword evidence="11" id="KW-0408">Iron</keyword>
<keyword evidence="16" id="KW-1185">Reference proteome</keyword>
<keyword evidence="12" id="KW-0503">Monooxygenase</keyword>
<evidence type="ECO:0000256" key="10">
    <source>
        <dbReference type="ARBA" id="ARBA00023002"/>
    </source>
</evidence>
<comment type="caution">
    <text evidence="15">The sequence shown here is derived from an EMBL/GenBank/DDBJ whole genome shotgun (WGS) entry which is preliminary data.</text>
</comment>
<dbReference type="AlphaFoldDB" id="A0A811URF1"/>
<dbReference type="Pfam" id="PF00067">
    <property type="entry name" value="p450"/>
    <property type="match status" value="1"/>
</dbReference>
<comment type="cofactor">
    <cofactor evidence="1">
        <name>heme</name>
        <dbReference type="ChEBI" id="CHEBI:30413"/>
    </cofactor>
</comment>
<keyword evidence="13 14" id="KW-0472">Membrane</keyword>
<evidence type="ECO:0000256" key="12">
    <source>
        <dbReference type="ARBA" id="ARBA00023033"/>
    </source>
</evidence>
<comment type="subcellular location">
    <subcellularLocation>
        <location evidence="4">Endoplasmic reticulum membrane</location>
        <topology evidence="4">Peripheral membrane protein</topology>
    </subcellularLocation>
    <subcellularLocation>
        <location evidence="3">Microsome membrane</location>
        <topology evidence="3">Peripheral membrane protein</topology>
    </subcellularLocation>
</comment>
<evidence type="ECO:0000256" key="9">
    <source>
        <dbReference type="ARBA" id="ARBA00022848"/>
    </source>
</evidence>
<dbReference type="InterPro" id="IPR036396">
    <property type="entry name" value="Cyt_P450_sf"/>
</dbReference>
<dbReference type="OrthoDB" id="6692864at2759"/>
<evidence type="ECO:0000256" key="7">
    <source>
        <dbReference type="ARBA" id="ARBA00022723"/>
    </source>
</evidence>
<evidence type="ECO:0000256" key="6">
    <source>
        <dbReference type="ARBA" id="ARBA00022617"/>
    </source>
</evidence>
<keyword evidence="10" id="KW-0560">Oxidoreductase</keyword>
<dbReference type="Proteomes" id="UP000606786">
    <property type="component" value="Unassembled WGS sequence"/>
</dbReference>
<keyword evidence="9" id="KW-0492">Microsome</keyword>
<proteinExistence type="inferred from homology"/>
<dbReference type="PANTHER" id="PTHR24292">
    <property type="entry name" value="CYTOCHROME P450"/>
    <property type="match status" value="1"/>
</dbReference>
<evidence type="ECO:0000256" key="14">
    <source>
        <dbReference type="SAM" id="Phobius"/>
    </source>
</evidence>
<accession>A0A811URF1</accession>
<keyword evidence="14" id="KW-0812">Transmembrane</keyword>
<sequence length="378" mass="43804">MKGSEIFIAPSTFFSFSLFCFFETIILLLHVILLPTYIYLTWNFNYWQKRGLRSALPLTILGSFPSILTRSRNLLYEIDVIYRYGDTRIQIAEFIHTYLFLFGLHPPIRRYKHRCRMVGIYFLRQPQIMVVDLRLAQEILDSNFSAFEMTAACSWMHLRNPNKLDKLALCSALWTTGEIWKCNRAVVSGALAQTRLKHSYDLCQASCRHLKDFLLQKCIGAKPQVVETVDLVKRFAAAALCISIWGVNAGTLTNTKKKQNEFLLMTERATKQMSSLRNYSLLSAVMPFFWELWPFRLISRAVDNYFVQFTNDALECHRELRNPSGLLDVLSLLYERRHTGHMSDEALTGYCMTMLLDGFEDICSALTYTLYYVGVKTI</sequence>
<dbReference type="GO" id="GO:0005506">
    <property type="term" value="F:iron ion binding"/>
    <property type="evidence" value="ECO:0007669"/>
    <property type="project" value="InterPro"/>
</dbReference>
<dbReference type="EMBL" id="CAJHJT010000012">
    <property type="protein sequence ID" value="CAD7000485.1"/>
    <property type="molecule type" value="Genomic_DNA"/>
</dbReference>
<protein>
    <submittedName>
        <fullName evidence="15">(Mediterranean fruit fly) hypothetical protein</fullName>
    </submittedName>
</protein>
<dbReference type="GO" id="GO:0020037">
    <property type="term" value="F:heme binding"/>
    <property type="evidence" value="ECO:0007669"/>
    <property type="project" value="InterPro"/>
</dbReference>
<dbReference type="InterPro" id="IPR050476">
    <property type="entry name" value="Insect_CytP450_Detox"/>
</dbReference>
<evidence type="ECO:0000313" key="16">
    <source>
        <dbReference type="Proteomes" id="UP000606786"/>
    </source>
</evidence>
<evidence type="ECO:0000256" key="11">
    <source>
        <dbReference type="ARBA" id="ARBA00023004"/>
    </source>
</evidence>
<keyword evidence="6" id="KW-0349">Heme</keyword>
<dbReference type="PANTHER" id="PTHR24292:SF84">
    <property type="entry name" value="CYTOCHROME P450 28A5-RELATED"/>
    <property type="match status" value="1"/>
</dbReference>
<gene>
    <name evidence="15" type="ORF">CCAP1982_LOCUS8964</name>
</gene>
<feature type="transmembrane region" description="Helical" evidence="14">
    <location>
        <begin position="12"/>
        <end position="40"/>
    </location>
</feature>
<dbReference type="GO" id="GO:0004497">
    <property type="term" value="F:monooxygenase activity"/>
    <property type="evidence" value="ECO:0007669"/>
    <property type="project" value="UniProtKB-KW"/>
</dbReference>
<dbReference type="GO" id="GO:0016705">
    <property type="term" value="F:oxidoreductase activity, acting on paired donors, with incorporation or reduction of molecular oxygen"/>
    <property type="evidence" value="ECO:0007669"/>
    <property type="project" value="InterPro"/>
</dbReference>
<keyword evidence="7" id="KW-0479">Metal-binding</keyword>
<evidence type="ECO:0000256" key="5">
    <source>
        <dbReference type="ARBA" id="ARBA00010617"/>
    </source>
</evidence>
<evidence type="ECO:0000256" key="3">
    <source>
        <dbReference type="ARBA" id="ARBA00004174"/>
    </source>
</evidence>
<keyword evidence="8" id="KW-0256">Endoplasmic reticulum</keyword>
<evidence type="ECO:0000256" key="2">
    <source>
        <dbReference type="ARBA" id="ARBA00003690"/>
    </source>
</evidence>
<dbReference type="Gene3D" id="1.10.630.10">
    <property type="entry name" value="Cytochrome P450"/>
    <property type="match status" value="1"/>
</dbReference>